<dbReference type="AlphaFoldDB" id="A0A0V0GZ09"/>
<dbReference type="EMBL" id="GEDG01029239">
    <property type="protein sequence ID" value="JAP12672.1"/>
    <property type="molecule type" value="Transcribed_RNA"/>
</dbReference>
<name>A0A0V0GZ09_SOLCH</name>
<evidence type="ECO:0000256" key="1">
    <source>
        <dbReference type="SAM" id="Phobius"/>
    </source>
</evidence>
<feature type="transmembrane region" description="Helical" evidence="1">
    <location>
        <begin position="34"/>
        <end position="53"/>
    </location>
</feature>
<accession>A0A0V0GZ09</accession>
<evidence type="ECO:0000313" key="2">
    <source>
        <dbReference type="EMBL" id="JAP12672.1"/>
    </source>
</evidence>
<proteinExistence type="predicted"/>
<reference evidence="2" key="1">
    <citation type="submission" date="2015-12" db="EMBL/GenBank/DDBJ databases">
        <title>Gene expression during late stages of embryo sac development: a critical building block for successful pollen-pistil interactions.</title>
        <authorList>
            <person name="Liu Y."/>
            <person name="Joly V."/>
            <person name="Sabar M."/>
            <person name="Matton D.P."/>
        </authorList>
    </citation>
    <scope>NUCLEOTIDE SEQUENCE</scope>
</reference>
<keyword evidence="1" id="KW-0812">Transmembrane</keyword>
<protein>
    <submittedName>
        <fullName evidence="2">Putative ovule protein</fullName>
    </submittedName>
</protein>
<organism evidence="2">
    <name type="scientific">Solanum chacoense</name>
    <name type="common">Chaco potato</name>
    <dbReference type="NCBI Taxonomy" id="4108"/>
    <lineage>
        <taxon>Eukaryota</taxon>
        <taxon>Viridiplantae</taxon>
        <taxon>Streptophyta</taxon>
        <taxon>Embryophyta</taxon>
        <taxon>Tracheophyta</taxon>
        <taxon>Spermatophyta</taxon>
        <taxon>Magnoliopsida</taxon>
        <taxon>eudicotyledons</taxon>
        <taxon>Gunneridae</taxon>
        <taxon>Pentapetalae</taxon>
        <taxon>asterids</taxon>
        <taxon>lamiids</taxon>
        <taxon>Solanales</taxon>
        <taxon>Solanaceae</taxon>
        <taxon>Solanoideae</taxon>
        <taxon>Solaneae</taxon>
        <taxon>Solanum</taxon>
    </lineage>
</organism>
<keyword evidence="1" id="KW-0472">Membrane</keyword>
<keyword evidence="1" id="KW-1133">Transmembrane helix</keyword>
<sequence>MSLWHFNCFLLVERLHLLATLALCRFFKLSMQFLVLLFDVEIAFTSHFSVLFLKNSHCYKAMCRF</sequence>